<dbReference type="EMBL" id="FNIR01000008">
    <property type="protein sequence ID" value="SDO86288.1"/>
    <property type="molecule type" value="Genomic_DNA"/>
</dbReference>
<accession>A0A1H0N0R0</accession>
<name>A0A1H0N0R0_9ACTN</name>
<dbReference type="AlphaFoldDB" id="A0A1H0N0R0"/>
<organism evidence="3 4">
    <name type="scientific">Klenkia soli</name>
    <dbReference type="NCBI Taxonomy" id="1052260"/>
    <lineage>
        <taxon>Bacteria</taxon>
        <taxon>Bacillati</taxon>
        <taxon>Actinomycetota</taxon>
        <taxon>Actinomycetes</taxon>
        <taxon>Geodermatophilales</taxon>
        <taxon>Geodermatophilaceae</taxon>
        <taxon>Klenkia</taxon>
    </lineage>
</organism>
<dbReference type="PROSITE" id="PS50234">
    <property type="entry name" value="VWFA"/>
    <property type="match status" value="1"/>
</dbReference>
<dbReference type="InterPro" id="IPR036465">
    <property type="entry name" value="vWFA_dom_sf"/>
</dbReference>
<dbReference type="SMART" id="SM00327">
    <property type="entry name" value="VWA"/>
    <property type="match status" value="1"/>
</dbReference>
<feature type="transmembrane region" description="Helical" evidence="1">
    <location>
        <begin position="21"/>
        <end position="39"/>
    </location>
</feature>
<dbReference type="InterPro" id="IPR002035">
    <property type="entry name" value="VWF_A"/>
</dbReference>
<dbReference type="STRING" id="1052260.SAMN05660199_02701"/>
<proteinExistence type="predicted"/>
<evidence type="ECO:0000313" key="4">
    <source>
        <dbReference type="Proteomes" id="UP000199088"/>
    </source>
</evidence>
<keyword evidence="1" id="KW-0812">Transmembrane</keyword>
<reference evidence="4" key="1">
    <citation type="submission" date="2016-10" db="EMBL/GenBank/DDBJ databases">
        <authorList>
            <person name="Varghese N."/>
            <person name="Submissions S."/>
        </authorList>
    </citation>
    <scope>NUCLEOTIDE SEQUENCE [LARGE SCALE GENOMIC DNA]</scope>
    <source>
        <strain evidence="4">DSM 45843</strain>
    </source>
</reference>
<evidence type="ECO:0000256" key="1">
    <source>
        <dbReference type="SAM" id="Phobius"/>
    </source>
</evidence>
<dbReference type="OrthoDB" id="5621159at2"/>
<evidence type="ECO:0000313" key="3">
    <source>
        <dbReference type="EMBL" id="SDO86288.1"/>
    </source>
</evidence>
<dbReference type="Pfam" id="PF13768">
    <property type="entry name" value="VWA_3"/>
    <property type="match status" value="1"/>
</dbReference>
<dbReference type="RefSeq" id="WP_091245984.1">
    <property type="nucleotide sequence ID" value="NZ_FNIR01000008.1"/>
</dbReference>
<keyword evidence="1" id="KW-1133">Transmembrane helix</keyword>
<keyword evidence="4" id="KW-1185">Reference proteome</keyword>
<evidence type="ECO:0000259" key="2">
    <source>
        <dbReference type="PROSITE" id="PS50234"/>
    </source>
</evidence>
<dbReference type="SUPFAM" id="SSF53300">
    <property type="entry name" value="vWA-like"/>
    <property type="match status" value="1"/>
</dbReference>
<sequence>MGRHTPARTARPATGRRRGPVVAVGLAALVVLGAVTWVVTRTSDAAPAGAAPAGAVSAGCRVDVAVRVAVDPAVGGLVREALSGPIPLDDDRCAVAEVRTEPPLQTLGALIGGDPVDPVQVWVPDDVSWVTRAGTTVDPAAPELARTALVLATSRAVADGLGWSTTPPTWSDALLSVGAVLPDPTATAAGVLTLAALQTSAGPGEPGDAAVARAVLDAGRPGSSTDQALAAAVAGDPGAPVVVATEQQIAAASPGGAGQLAVVVPVEGTPVLSVPVVRTAAGRDDVAVDAVVDLLAATASDGAAVRAAGWRDTTGRAGDGAAGPRSWELDADLVAAVPARVAELAARSRWLAVVDTSTSMGAPVGDGTRATLARDALTTVLAVLPDRAAGGLWVVAAGPEDDRAGRELVPLRPLGTQVGGRSQRELLAERFAELPDLPTTGGTGLDDTVLAAVRAARDGADPAAVTTVVLVTDGASGTGEQELLDTLAAEADPARPVRVVAVGIGPDADQDALERIATATGGAAYAAVDRGDLQTVLLEALRGR</sequence>
<dbReference type="Gene3D" id="3.40.50.410">
    <property type="entry name" value="von Willebrand factor, type A domain"/>
    <property type="match status" value="1"/>
</dbReference>
<feature type="domain" description="VWFA" evidence="2">
    <location>
        <begin position="349"/>
        <end position="541"/>
    </location>
</feature>
<dbReference type="Proteomes" id="UP000199088">
    <property type="component" value="Unassembled WGS sequence"/>
</dbReference>
<protein>
    <submittedName>
        <fullName evidence="3">von Willebrand factor type A domain-containing protein</fullName>
    </submittedName>
</protein>
<keyword evidence="1" id="KW-0472">Membrane</keyword>
<gene>
    <name evidence="3" type="ORF">SAMN05660199_02701</name>
</gene>